<dbReference type="Gene3D" id="3.40.50.1970">
    <property type="match status" value="1"/>
</dbReference>
<feature type="binding site" evidence="3 5">
    <location>
        <position position="13"/>
    </location>
    <ligand>
        <name>substrate</name>
    </ligand>
</feature>
<dbReference type="PANTHER" id="PTHR23046:SF2">
    <property type="entry name" value="PHOSPHORIBOSYLAMINOIMIDAZOLE CARBOXYLASE"/>
    <property type="match status" value="1"/>
</dbReference>
<dbReference type="Pfam" id="PF00731">
    <property type="entry name" value="AIRC"/>
    <property type="match status" value="1"/>
</dbReference>
<evidence type="ECO:0000256" key="1">
    <source>
        <dbReference type="ARBA" id="ARBA00022755"/>
    </source>
</evidence>
<comment type="function">
    <text evidence="3 4">Catalyzes the conversion of N5-carboxyaminoimidazole ribonucleotide (N5-CAIR) to 4-carboxy-5-aminoimidazole ribonucleotide (CAIR).</text>
</comment>
<evidence type="ECO:0000313" key="8">
    <source>
        <dbReference type="Proteomes" id="UP000697710"/>
    </source>
</evidence>
<sequence length="158" mass="16197">MSENAKVGIVYGSPSDAEIVKAAEAVLTRFEVPFESHLLSAHRMPDETARFARGARDRGIKVIIAMAGLAAHLGGVVAAHTTLPVLGVPVSGGVSGGLDALLSMVQMPAGVPVGTLAIDKHGARNAAVLAVSILALSDDRLANQLDDLKKEMAAGGRL</sequence>
<keyword evidence="1 3" id="KW-0658">Purine biosynthesis</keyword>
<evidence type="ECO:0000256" key="4">
    <source>
        <dbReference type="PIRNR" id="PIRNR001338"/>
    </source>
</evidence>
<dbReference type="InterPro" id="IPR033747">
    <property type="entry name" value="PurE_ClassI"/>
</dbReference>
<comment type="catalytic activity">
    <reaction evidence="3 4">
        <text>5-carboxyamino-1-(5-phospho-D-ribosyl)imidazole + H(+) = 5-amino-1-(5-phospho-D-ribosyl)imidazole-4-carboxylate</text>
        <dbReference type="Rhea" id="RHEA:13193"/>
        <dbReference type="ChEBI" id="CHEBI:15378"/>
        <dbReference type="ChEBI" id="CHEBI:58730"/>
        <dbReference type="ChEBI" id="CHEBI:77657"/>
        <dbReference type="EC" id="5.4.99.18"/>
    </reaction>
</comment>
<dbReference type="EC" id="5.4.99.18" evidence="3 4"/>
<dbReference type="SUPFAM" id="SSF52255">
    <property type="entry name" value="N5-CAIR mutase (phosphoribosylaminoimidazole carboxylase, PurE)"/>
    <property type="match status" value="1"/>
</dbReference>
<keyword evidence="7" id="KW-0456">Lyase</keyword>
<proteinExistence type="inferred from homology"/>
<reference evidence="7" key="2">
    <citation type="journal article" date="2021" name="Microbiome">
        <title>Successional dynamics and alternative stable states in a saline activated sludge microbial community over 9 years.</title>
        <authorList>
            <person name="Wang Y."/>
            <person name="Ye J."/>
            <person name="Ju F."/>
            <person name="Liu L."/>
            <person name="Boyd J.A."/>
            <person name="Deng Y."/>
            <person name="Parks D.H."/>
            <person name="Jiang X."/>
            <person name="Yin X."/>
            <person name="Woodcroft B.J."/>
            <person name="Tyson G.W."/>
            <person name="Hugenholtz P."/>
            <person name="Polz M.F."/>
            <person name="Zhang T."/>
        </authorList>
    </citation>
    <scope>NUCLEOTIDE SEQUENCE</scope>
    <source>
        <strain evidence="7">HKST-UBA01</strain>
    </source>
</reference>
<keyword evidence="2 3" id="KW-0413">Isomerase</keyword>
<name>A0A956LZB0_UNCEI</name>
<gene>
    <name evidence="3 7" type="primary">purE</name>
    <name evidence="7" type="ORF">KC729_11100</name>
</gene>
<accession>A0A956LZB0</accession>
<feature type="binding site" evidence="3 5">
    <location>
        <position position="43"/>
    </location>
    <ligand>
        <name>substrate</name>
    </ligand>
</feature>
<feature type="binding site" evidence="3 5">
    <location>
        <position position="16"/>
    </location>
    <ligand>
        <name>substrate</name>
    </ligand>
</feature>
<comment type="caution">
    <text evidence="7">The sequence shown here is derived from an EMBL/GenBank/DDBJ whole genome shotgun (WGS) entry which is preliminary data.</text>
</comment>
<dbReference type="AlphaFoldDB" id="A0A956LZB0"/>
<dbReference type="GO" id="GO:0034023">
    <property type="term" value="F:5-(carboxyamino)imidazole ribonucleotide mutase activity"/>
    <property type="evidence" value="ECO:0007669"/>
    <property type="project" value="UniProtKB-UniRule"/>
</dbReference>
<evidence type="ECO:0000256" key="3">
    <source>
        <dbReference type="HAMAP-Rule" id="MF_01929"/>
    </source>
</evidence>
<dbReference type="SMART" id="SM01001">
    <property type="entry name" value="AIRC"/>
    <property type="match status" value="1"/>
</dbReference>
<dbReference type="EMBL" id="JAGQHR010000326">
    <property type="protein sequence ID" value="MCA9728221.1"/>
    <property type="molecule type" value="Genomic_DNA"/>
</dbReference>
<comment type="pathway">
    <text evidence="3 4">Purine metabolism; IMP biosynthesis via de novo pathway; 5-amino-1-(5-phospho-D-ribosyl)imidazole-4-carboxylate from 5-amino-1-(5-phospho-D-ribosyl)imidazole (N5-CAIR route): step 2/2.</text>
</comment>
<dbReference type="GO" id="GO:0016829">
    <property type="term" value="F:lyase activity"/>
    <property type="evidence" value="ECO:0007669"/>
    <property type="project" value="UniProtKB-KW"/>
</dbReference>
<dbReference type="InterPro" id="IPR000031">
    <property type="entry name" value="PurE_dom"/>
</dbReference>
<dbReference type="InterPro" id="IPR024694">
    <property type="entry name" value="PurE_prokaryotes"/>
</dbReference>
<protein>
    <recommendedName>
        <fullName evidence="3 4">N5-carboxyaminoimidazole ribonucleotide mutase</fullName>
        <shortName evidence="3 4">N5-CAIR mutase</shortName>
        <ecNumber evidence="3 4">5.4.99.18</ecNumber>
    </recommendedName>
    <alternativeName>
        <fullName evidence="3">5-(carboxyamino)imidazole ribonucleotide mutase</fullName>
    </alternativeName>
</protein>
<evidence type="ECO:0000313" key="7">
    <source>
        <dbReference type="EMBL" id="MCA9728221.1"/>
    </source>
</evidence>
<dbReference type="Proteomes" id="UP000697710">
    <property type="component" value="Unassembled WGS sequence"/>
</dbReference>
<dbReference type="NCBIfam" id="TIGR01162">
    <property type="entry name" value="purE"/>
    <property type="match status" value="1"/>
</dbReference>
<feature type="domain" description="PurE" evidence="6">
    <location>
        <begin position="5"/>
        <end position="156"/>
    </location>
</feature>
<evidence type="ECO:0000256" key="5">
    <source>
        <dbReference type="PIRSR" id="PIRSR001338-1"/>
    </source>
</evidence>
<evidence type="ECO:0000259" key="6">
    <source>
        <dbReference type="SMART" id="SM01001"/>
    </source>
</evidence>
<dbReference type="PIRSF" id="PIRSF001338">
    <property type="entry name" value="AIR_carboxylase"/>
    <property type="match status" value="1"/>
</dbReference>
<comment type="similarity">
    <text evidence="3">Belongs to the AIR carboxylase family. Class I subfamily.</text>
</comment>
<dbReference type="PANTHER" id="PTHR23046">
    <property type="entry name" value="PHOSPHORIBOSYLAMINOIMIDAZOLE CARBOXYLASE CATALYTIC SUBUNIT"/>
    <property type="match status" value="1"/>
</dbReference>
<evidence type="ECO:0000256" key="2">
    <source>
        <dbReference type="ARBA" id="ARBA00023235"/>
    </source>
</evidence>
<dbReference type="GO" id="GO:0006189">
    <property type="term" value="P:'de novo' IMP biosynthetic process"/>
    <property type="evidence" value="ECO:0007669"/>
    <property type="project" value="UniProtKB-UniRule"/>
</dbReference>
<organism evidence="7 8">
    <name type="scientific">Eiseniibacteriota bacterium</name>
    <dbReference type="NCBI Taxonomy" id="2212470"/>
    <lineage>
        <taxon>Bacteria</taxon>
        <taxon>Candidatus Eiseniibacteriota</taxon>
    </lineage>
</organism>
<dbReference type="HAMAP" id="MF_01929">
    <property type="entry name" value="PurE_classI"/>
    <property type="match status" value="1"/>
</dbReference>
<reference evidence="7" key="1">
    <citation type="submission" date="2020-04" db="EMBL/GenBank/DDBJ databases">
        <authorList>
            <person name="Zhang T."/>
        </authorList>
    </citation>
    <scope>NUCLEOTIDE SEQUENCE</scope>
    <source>
        <strain evidence="7">HKST-UBA01</strain>
    </source>
</reference>